<dbReference type="GO" id="GO:0005524">
    <property type="term" value="F:ATP binding"/>
    <property type="evidence" value="ECO:0007669"/>
    <property type="project" value="UniProtKB-KW"/>
</dbReference>
<organism evidence="8 9">
    <name type="scientific">Parafannyhessea umbonata</name>
    <dbReference type="NCBI Taxonomy" id="604330"/>
    <lineage>
        <taxon>Bacteria</taxon>
        <taxon>Bacillati</taxon>
        <taxon>Actinomycetota</taxon>
        <taxon>Coriobacteriia</taxon>
        <taxon>Coriobacteriales</taxon>
        <taxon>Atopobiaceae</taxon>
        <taxon>Parafannyhessea</taxon>
    </lineage>
</organism>
<dbReference type="Pfam" id="PF00288">
    <property type="entry name" value="GHMP_kinases_N"/>
    <property type="match status" value="1"/>
</dbReference>
<dbReference type="InterPro" id="IPR006204">
    <property type="entry name" value="GHMP_kinase_N_dom"/>
</dbReference>
<evidence type="ECO:0000256" key="3">
    <source>
        <dbReference type="ARBA" id="ARBA00022741"/>
    </source>
</evidence>
<keyword evidence="3" id="KW-0547">Nucleotide-binding</keyword>
<evidence type="ECO:0000256" key="5">
    <source>
        <dbReference type="ARBA" id="ARBA00022840"/>
    </source>
</evidence>
<dbReference type="STRING" id="604330.SAMN04489857_0506"/>
<dbReference type="InterPro" id="IPR006206">
    <property type="entry name" value="Mevalonate/galactokinase"/>
</dbReference>
<dbReference type="Pfam" id="PF10509">
    <property type="entry name" value="GalKase_gal_bdg"/>
    <property type="match status" value="1"/>
</dbReference>
<sequence>MSSSDMTTEHLDALTKEYGNKFGKPDGRLLVVVAPGRTELAGNHTDHEGGQVIAGAVNRYVRGVFHPNESGLIRVMSLGYGLVEVDCSDLQPHADERNTSAAIVRGLLSAFREMGFGGNQLGFDAVVTSEVPAGSGLSSSAAFELEIAQAMNWLWADGGVSAMRLAQMSQFAEREYFGKPCGLMDQAAVAVGGIAHMDFADDAAPKVERLGFDFAENGFSVCLVSVGADHSANTADYAAVPREMQDVARAFGHERLREVRESDVIGSLPPLRAKLGDRAVLRALHYFREERFVQNRADALRTGDMAAFLELTQRSGASSAMYLQNVSIGGSSEQPAMVALAVAEELLGGRGAARIHGGGFGGTIQAFVRLDEADEFCRAMDEALGGKVSARYDIDQEGARAQWLES</sequence>
<feature type="domain" description="Galactokinase N-terminal" evidence="7">
    <location>
        <begin position="17"/>
        <end position="64"/>
    </location>
</feature>
<evidence type="ECO:0000259" key="6">
    <source>
        <dbReference type="Pfam" id="PF00288"/>
    </source>
</evidence>
<dbReference type="RefSeq" id="WP_256324443.1">
    <property type="nucleotide sequence ID" value="NZ_FMZL01000001.1"/>
</dbReference>
<dbReference type="PRINTS" id="PR00473">
    <property type="entry name" value="GALCTOKINASE"/>
</dbReference>
<evidence type="ECO:0000256" key="4">
    <source>
        <dbReference type="ARBA" id="ARBA00022777"/>
    </source>
</evidence>
<evidence type="ECO:0000259" key="7">
    <source>
        <dbReference type="Pfam" id="PF10509"/>
    </source>
</evidence>
<dbReference type="PROSITE" id="PS00627">
    <property type="entry name" value="GHMP_KINASES_ATP"/>
    <property type="match status" value="1"/>
</dbReference>
<dbReference type="InterPro" id="IPR019539">
    <property type="entry name" value="GalKase_N"/>
</dbReference>
<dbReference type="GO" id="GO:0004335">
    <property type="term" value="F:galactokinase activity"/>
    <property type="evidence" value="ECO:0007669"/>
    <property type="project" value="InterPro"/>
</dbReference>
<dbReference type="EMBL" id="FMZL01000001">
    <property type="protein sequence ID" value="SDB97451.1"/>
    <property type="molecule type" value="Genomic_DNA"/>
</dbReference>
<dbReference type="InterPro" id="IPR006203">
    <property type="entry name" value="GHMP_knse_ATP-bd_CS"/>
</dbReference>
<dbReference type="PANTHER" id="PTHR10457:SF7">
    <property type="entry name" value="GALACTOKINASE-RELATED"/>
    <property type="match status" value="1"/>
</dbReference>
<dbReference type="SUPFAM" id="SSF55060">
    <property type="entry name" value="GHMP Kinase, C-terminal domain"/>
    <property type="match status" value="1"/>
</dbReference>
<dbReference type="Gene3D" id="3.30.230.10">
    <property type="match status" value="1"/>
</dbReference>
<dbReference type="AlphaFoldDB" id="A0A1G6HT87"/>
<evidence type="ECO:0000256" key="2">
    <source>
        <dbReference type="ARBA" id="ARBA00022679"/>
    </source>
</evidence>
<evidence type="ECO:0000313" key="9">
    <source>
        <dbReference type="Proteomes" id="UP000198528"/>
    </source>
</evidence>
<dbReference type="PIRSF" id="PIRSF000530">
    <property type="entry name" value="Galactokinase"/>
    <property type="match status" value="1"/>
</dbReference>
<feature type="domain" description="GHMP kinase N-terminal" evidence="6">
    <location>
        <begin position="106"/>
        <end position="193"/>
    </location>
</feature>
<accession>A0A1G6HT87</accession>
<dbReference type="SUPFAM" id="SSF54211">
    <property type="entry name" value="Ribosomal protein S5 domain 2-like"/>
    <property type="match status" value="1"/>
</dbReference>
<name>A0A1G6HT87_9ACTN</name>
<dbReference type="GO" id="GO:0006012">
    <property type="term" value="P:galactose metabolic process"/>
    <property type="evidence" value="ECO:0007669"/>
    <property type="project" value="InterPro"/>
</dbReference>
<evidence type="ECO:0000313" key="8">
    <source>
        <dbReference type="EMBL" id="SDB97451.1"/>
    </source>
</evidence>
<protein>
    <submittedName>
        <fullName evidence="8">Galactokinase</fullName>
    </submittedName>
</protein>
<dbReference type="PRINTS" id="PR00959">
    <property type="entry name" value="MEVGALKINASE"/>
</dbReference>
<comment type="similarity">
    <text evidence="1">Belongs to the GHMP kinase family. GalK subfamily.</text>
</comment>
<dbReference type="GO" id="GO:0005829">
    <property type="term" value="C:cytosol"/>
    <property type="evidence" value="ECO:0007669"/>
    <property type="project" value="TreeGrafter"/>
</dbReference>
<keyword evidence="9" id="KW-1185">Reference proteome</keyword>
<proteinExistence type="inferred from homology"/>
<reference evidence="9" key="1">
    <citation type="submission" date="2016-10" db="EMBL/GenBank/DDBJ databases">
        <authorList>
            <person name="Varghese N."/>
            <person name="Submissions S."/>
        </authorList>
    </citation>
    <scope>NUCLEOTIDE SEQUENCE [LARGE SCALE GENOMIC DNA]</scope>
    <source>
        <strain evidence="9">DSM 22619</strain>
    </source>
</reference>
<dbReference type="Gene3D" id="3.30.70.890">
    <property type="entry name" value="GHMP kinase, C-terminal domain"/>
    <property type="match status" value="1"/>
</dbReference>
<dbReference type="Proteomes" id="UP000198528">
    <property type="component" value="Unassembled WGS sequence"/>
</dbReference>
<evidence type="ECO:0000256" key="1">
    <source>
        <dbReference type="ARBA" id="ARBA00006566"/>
    </source>
</evidence>
<dbReference type="InterPro" id="IPR014721">
    <property type="entry name" value="Ribsml_uS5_D2-typ_fold_subgr"/>
</dbReference>
<keyword evidence="2" id="KW-0808">Transferase</keyword>
<dbReference type="InterPro" id="IPR000705">
    <property type="entry name" value="Galactokinase"/>
</dbReference>
<keyword evidence="5" id="KW-0067">ATP-binding</keyword>
<dbReference type="InterPro" id="IPR036554">
    <property type="entry name" value="GHMP_kinase_C_sf"/>
</dbReference>
<dbReference type="PANTHER" id="PTHR10457">
    <property type="entry name" value="MEVALONATE KINASE/GALACTOKINASE"/>
    <property type="match status" value="1"/>
</dbReference>
<gene>
    <name evidence="8" type="ORF">SAMN04487824_101137</name>
</gene>
<keyword evidence="4 8" id="KW-0418">Kinase</keyword>
<dbReference type="InterPro" id="IPR020568">
    <property type="entry name" value="Ribosomal_Su5_D2-typ_SF"/>
</dbReference>